<evidence type="ECO:0000313" key="3">
    <source>
        <dbReference type="Proteomes" id="UP000649617"/>
    </source>
</evidence>
<protein>
    <submittedName>
        <fullName evidence="2">Uncharacterized protein</fullName>
    </submittedName>
</protein>
<gene>
    <name evidence="2" type="ORF">SPIL2461_LOCUS19125</name>
</gene>
<dbReference type="Proteomes" id="UP000649617">
    <property type="component" value="Unassembled WGS sequence"/>
</dbReference>
<proteinExistence type="predicted"/>
<dbReference type="AlphaFoldDB" id="A0A812WI55"/>
<dbReference type="EMBL" id="CAJNIZ010044304">
    <property type="protein sequence ID" value="CAE7684618.1"/>
    <property type="molecule type" value="Genomic_DNA"/>
</dbReference>
<keyword evidence="3" id="KW-1185">Reference proteome</keyword>
<reference evidence="2" key="1">
    <citation type="submission" date="2021-02" db="EMBL/GenBank/DDBJ databases">
        <authorList>
            <person name="Dougan E. K."/>
            <person name="Rhodes N."/>
            <person name="Thang M."/>
            <person name="Chan C."/>
        </authorList>
    </citation>
    <scope>NUCLEOTIDE SEQUENCE</scope>
</reference>
<evidence type="ECO:0000313" key="2">
    <source>
        <dbReference type="EMBL" id="CAE7684618.1"/>
    </source>
</evidence>
<feature type="non-terminal residue" evidence="2">
    <location>
        <position position="1"/>
    </location>
</feature>
<comment type="caution">
    <text evidence="2">The sequence shown here is derived from an EMBL/GenBank/DDBJ whole genome shotgun (WGS) entry which is preliminary data.</text>
</comment>
<keyword evidence="1" id="KW-0732">Signal</keyword>
<sequence length="167" mass="17981">VMKVLCLFLQFAAASASRDWLGPFQRLQVSSPMVVHVITDPSRQKADLNIAADSMGLGWTVQSEVQPMTFGSTLLLGMDQRAARQDFAWPEGGQIATLRVPKWLEAVSATGGAKVLVDSVIGDLSADGKSNLTVQRLRSPQNRSHLFLADDANITVQSGVIGDAFVQ</sequence>
<organism evidence="2 3">
    <name type="scientific">Symbiodinium pilosum</name>
    <name type="common">Dinoflagellate</name>
    <dbReference type="NCBI Taxonomy" id="2952"/>
    <lineage>
        <taxon>Eukaryota</taxon>
        <taxon>Sar</taxon>
        <taxon>Alveolata</taxon>
        <taxon>Dinophyceae</taxon>
        <taxon>Suessiales</taxon>
        <taxon>Symbiodiniaceae</taxon>
        <taxon>Symbiodinium</taxon>
    </lineage>
</organism>
<feature type="signal peptide" evidence="1">
    <location>
        <begin position="1"/>
        <end position="16"/>
    </location>
</feature>
<accession>A0A812WI55</accession>
<name>A0A812WI55_SYMPI</name>
<dbReference type="OrthoDB" id="430133at2759"/>
<evidence type="ECO:0000256" key="1">
    <source>
        <dbReference type="SAM" id="SignalP"/>
    </source>
</evidence>
<feature type="non-terminal residue" evidence="2">
    <location>
        <position position="167"/>
    </location>
</feature>
<feature type="chain" id="PRO_5032665095" evidence="1">
    <location>
        <begin position="17"/>
        <end position="167"/>
    </location>
</feature>